<name>A0A839DMY8_9PSEU</name>
<keyword evidence="7" id="KW-1185">Reference proteome</keyword>
<evidence type="ECO:0000256" key="3">
    <source>
        <dbReference type="ARBA" id="ARBA00023002"/>
    </source>
</evidence>
<dbReference type="SUPFAM" id="SSF51679">
    <property type="entry name" value="Bacterial luciferase-like"/>
    <property type="match status" value="1"/>
</dbReference>
<dbReference type="Pfam" id="PF00296">
    <property type="entry name" value="Bac_luciferase"/>
    <property type="match status" value="1"/>
</dbReference>
<dbReference type="Gene3D" id="3.20.20.30">
    <property type="entry name" value="Luciferase-like domain"/>
    <property type="match status" value="1"/>
</dbReference>
<evidence type="ECO:0000313" key="7">
    <source>
        <dbReference type="Proteomes" id="UP000569329"/>
    </source>
</evidence>
<keyword evidence="1" id="KW-0285">Flavoprotein</keyword>
<reference evidence="6 7" key="1">
    <citation type="submission" date="2020-07" db="EMBL/GenBank/DDBJ databases">
        <title>Sequencing the genomes of 1000 actinobacteria strains.</title>
        <authorList>
            <person name="Klenk H.-P."/>
        </authorList>
    </citation>
    <scope>NUCLEOTIDE SEQUENCE [LARGE SCALE GENOMIC DNA]</scope>
    <source>
        <strain evidence="6 7">DSM 45975</strain>
    </source>
</reference>
<dbReference type="Proteomes" id="UP000569329">
    <property type="component" value="Unassembled WGS sequence"/>
</dbReference>
<dbReference type="InterPro" id="IPR050172">
    <property type="entry name" value="SsuD_RutA_monooxygenase"/>
</dbReference>
<keyword evidence="4 6" id="KW-0503">Monooxygenase</keyword>
<comment type="caution">
    <text evidence="6">The sequence shown here is derived from an EMBL/GenBank/DDBJ whole genome shotgun (WGS) entry which is preliminary data.</text>
</comment>
<keyword evidence="3" id="KW-0560">Oxidoreductase</keyword>
<evidence type="ECO:0000256" key="1">
    <source>
        <dbReference type="ARBA" id="ARBA00022630"/>
    </source>
</evidence>
<dbReference type="GO" id="GO:0008726">
    <property type="term" value="F:alkanesulfonate monooxygenase activity"/>
    <property type="evidence" value="ECO:0007669"/>
    <property type="project" value="TreeGrafter"/>
</dbReference>
<dbReference type="InterPro" id="IPR036661">
    <property type="entry name" value="Luciferase-like_sf"/>
</dbReference>
<keyword evidence="2" id="KW-0288">FMN</keyword>
<proteinExistence type="predicted"/>
<dbReference type="InterPro" id="IPR011251">
    <property type="entry name" value="Luciferase-like_dom"/>
</dbReference>
<evidence type="ECO:0000259" key="5">
    <source>
        <dbReference type="Pfam" id="PF00296"/>
    </source>
</evidence>
<dbReference type="AlphaFoldDB" id="A0A839DMY8"/>
<dbReference type="PANTHER" id="PTHR42847:SF4">
    <property type="entry name" value="ALKANESULFONATE MONOOXYGENASE-RELATED"/>
    <property type="match status" value="1"/>
</dbReference>
<evidence type="ECO:0000256" key="4">
    <source>
        <dbReference type="ARBA" id="ARBA00023033"/>
    </source>
</evidence>
<dbReference type="EMBL" id="JACGWZ010000001">
    <property type="protein sequence ID" value="MBA8823322.1"/>
    <property type="molecule type" value="Genomic_DNA"/>
</dbReference>
<gene>
    <name evidence="6" type="ORF">FHX42_000651</name>
</gene>
<dbReference type="PANTHER" id="PTHR42847">
    <property type="entry name" value="ALKANESULFONATE MONOOXYGENASE"/>
    <property type="match status" value="1"/>
</dbReference>
<evidence type="ECO:0000313" key="6">
    <source>
        <dbReference type="EMBL" id="MBA8823322.1"/>
    </source>
</evidence>
<sequence length="170" mass="18889">MTERIELGTTVTVLPCRNPLLTARVAANIDRFSDGRLILGGGAGRAEREFEALGVPFGERGAITDEYPTATHRLWERREASFSGEYISFRDVAAAPRPVREPHPPIWVGGSSRAAIRRAVRHGTAWHPVFPTLDWLPVLRATPEQDQRTLEALAEHVLDLAAEAPRQQPR</sequence>
<dbReference type="GO" id="GO:0046306">
    <property type="term" value="P:alkanesulfonate catabolic process"/>
    <property type="evidence" value="ECO:0007669"/>
    <property type="project" value="TreeGrafter"/>
</dbReference>
<evidence type="ECO:0000256" key="2">
    <source>
        <dbReference type="ARBA" id="ARBA00022643"/>
    </source>
</evidence>
<organism evidence="6 7">
    <name type="scientific">Halosaccharopolyspora lacisalsi</name>
    <dbReference type="NCBI Taxonomy" id="1000566"/>
    <lineage>
        <taxon>Bacteria</taxon>
        <taxon>Bacillati</taxon>
        <taxon>Actinomycetota</taxon>
        <taxon>Actinomycetes</taxon>
        <taxon>Pseudonocardiales</taxon>
        <taxon>Pseudonocardiaceae</taxon>
        <taxon>Halosaccharopolyspora</taxon>
    </lineage>
</organism>
<protein>
    <submittedName>
        <fullName evidence="6">Alkanesulfonate monooxygenase SsuD/methylene tetrahydromethanopterin reductase-like flavin-dependent oxidoreductase (Luciferase family)</fullName>
    </submittedName>
</protein>
<accession>A0A839DMY8</accession>
<feature type="domain" description="Luciferase-like" evidence="5">
    <location>
        <begin position="2"/>
        <end position="130"/>
    </location>
</feature>